<dbReference type="PANTHER" id="PTHR23303:SF14">
    <property type="entry name" value="BOS COMPLEX SUBUNIT NOMO1-RELATED"/>
    <property type="match status" value="1"/>
</dbReference>
<evidence type="ECO:0000256" key="2">
    <source>
        <dbReference type="ARBA" id="ARBA00022525"/>
    </source>
</evidence>
<feature type="domain" description="GOLD" evidence="4">
    <location>
        <begin position="1366"/>
        <end position="1528"/>
    </location>
</feature>
<evidence type="ECO:0000313" key="6">
    <source>
        <dbReference type="Proteomes" id="UP000016487"/>
    </source>
</evidence>
<comment type="subcellular location">
    <subcellularLocation>
        <location evidence="1">Secreted</location>
    </subcellularLocation>
</comment>
<dbReference type="Pfam" id="PF17210">
    <property type="entry name" value="SdrD_B"/>
    <property type="match status" value="7"/>
</dbReference>
<reference evidence="5" key="1">
    <citation type="journal article" date="2012" name="J. Bacteriol.">
        <title>Genome sequences of type strains of seven species of the marine bacterium Pseudoalteromonas.</title>
        <authorList>
            <person name="Xie B.B."/>
            <person name="Shu Y.L."/>
            <person name="Qin Q.L."/>
            <person name="Rong J.C."/>
            <person name="Zhang X.Y."/>
            <person name="Chen X.L."/>
            <person name="Shi M."/>
            <person name="He H.L."/>
            <person name="Zhou B.C."/>
            <person name="Zhang Y.Z."/>
        </authorList>
    </citation>
    <scope>NUCLEOTIDE SEQUENCE</scope>
    <source>
        <strain evidence="5">DSM 8771</strain>
    </source>
</reference>
<dbReference type="EMBL" id="AHBZ03000022">
    <property type="protein sequence ID" value="KAF7768842.1"/>
    <property type="molecule type" value="Genomic_DNA"/>
</dbReference>
<dbReference type="Gene3D" id="2.60.40.10">
    <property type="entry name" value="Immunoglobulins"/>
    <property type="match status" value="29"/>
</dbReference>
<evidence type="ECO:0000313" key="5">
    <source>
        <dbReference type="EMBL" id="KAF7768842.1"/>
    </source>
</evidence>
<dbReference type="PANTHER" id="PTHR23303">
    <property type="entry name" value="CARBOXYPEPTIDASE REGULATORY REGION-CONTAINING"/>
    <property type="match status" value="1"/>
</dbReference>
<dbReference type="SUPFAM" id="SSF117074">
    <property type="entry name" value="Hypothetical protein PA1324"/>
    <property type="match status" value="21"/>
</dbReference>
<keyword evidence="2" id="KW-0964">Secreted</keyword>
<reference evidence="5" key="2">
    <citation type="submission" date="2015-03" db="EMBL/GenBank/DDBJ databases">
        <title>Genome sequence of Pseudoalteromonas citrea.</title>
        <authorList>
            <person name="Xie B.-B."/>
            <person name="Rong J.-C."/>
            <person name="Qin Q.-L."/>
            <person name="Zhang Y.-Z."/>
        </authorList>
    </citation>
    <scope>NUCLEOTIDE SEQUENCE</scope>
    <source>
        <strain evidence="5">DSM 8771</strain>
    </source>
</reference>
<evidence type="ECO:0000256" key="1">
    <source>
        <dbReference type="ARBA" id="ARBA00004613"/>
    </source>
</evidence>
<dbReference type="InterPro" id="IPR009038">
    <property type="entry name" value="GOLD_dom"/>
</dbReference>
<accession>A0AAD4FR40</accession>
<sequence>MLVSIQVLAVDLQISTFIDLDTKVPRGSQIRYQVDFENVEQDVANNVQLVFPIPATTSFVSSDNAVCEFNAGQNRLECEWTRIDGTDVLDKRKRVQFTIKTSKDTAETIASEVSVSASNEDASKLQNNAETQNTSIVAGTDLKIVSLRSEPQQVYINETYTYTLNITNNGPDEATNVALKHVLPSYATWVEPSVSNSNGWSCSGSQTLTCSLSKLAVSASQSLVIKAKLSQLGSGTVTATSSVSSATAEINSADNQASVSNQVKEHADVAVELKALKSNGTPSYWGPLSLTPNEAHQYQVVAKNNGPNAVSSARFVLTLAAGITDVAVAQASGWSCSVNMAGAQPKVTCDRTAASSWVSDTLKVTAKAPNTEATYTNNALISANLTDRNQANNTASTQIKVTKSNVAKMTLTKSISSAKSEYYANDTLTFVLTARNASAQTLTVKTLTDALPDSVDFVSYSSTDFMCSYQVAGNQVVCTPNTAQLAASNSISATIVAKVKASVSNASVTNRANIVFDSNDSSNESVAASATFSTIDAQPVLSVTKSSSLQWNNKNHMGKWFDFKIKVTNLGGAKATGVKVFDTLINGYTAESATVQTSNNSDVWSCSLKDSIDVECTGDISADAYITVIIRTRSPFVVARPENTALVKHSSLTTDLTVTYGGWDELSVNPLDKAPLKLILKKVEAVTGVESGLVRVGQNINTEIKVVNETPILTQGILTVDITLEDKESFVSTGSNGVNWHCTASGKRITCEYKKMDTGAWQGIQINQAQEASLLTITTKAEAKGQLTSHITAEDKSGFPGQVAGEVSILSTESADLKVIKAANLSQLSAVQNELSYQIVVENVSGETITGDGLSALLIKDTFAGTFKAKKGNVETGIRFAASVSSQLGATFSCARSDAGQYQDTVSTITCRLGSSQQFKVGDKLILTMHVSRPFVTVNDNLNNIVEVSSSTHVDTDTSNNKSNASVSVVPKFDVGVTLASYATAPILSGDEALLTLEVSNMSATTATDVVLKHTFTPPSGRTFQFISSVFSRAGQANICTFNASNVLSCPVGTLTGNEVQTVTIKLRPKSYHDRKSWILASTSNITAANIDNDINIDNNTKVSSLQVNVRNANLKIENNDVTDPVAWYPVPRAFPSYLDNVLVYKVDLEYLFDNTGDLSVASGVGYDFTMTPSGADKQLQFLCDGSAKTGCTAAQARCNSINTVISSAHTITCKGPENSGNDLAEFELRENRYGSEDNIYTRYLYFKVLSRPKTTGEVSATTARIFSNENDPITANNSEAEQTSIRVAVDLSLIKRASLSKVAVGSVFNYYLDVGNAGPGDAADNIIYDYLSHDLELAGTPSIAGGRCVTDQAIKSGESIAKTRVRCTVDTIAKGQTLTATIPVRLKSVPAGNNLYNDAWIETKGFDVNSANNQDDLSIPLSKGNISGQVFFDTNNDGVLQAAADSGISGITIELRGTDSTGKSIGPLLKNTGTSGEFVFEDLSAGTYQLKQSNQNQLTGYQDGFDSRNNNVISGSNKTDVISNIILTANQSSSGNLFAETSLAGDASIEGLVFVDGNQNGIKESQDLAITSHVVTLTGNDKFGKSVSLTTNTDSNGAFKFDALHQPDANGYLVTRADTPSYDDGQDYLDGVKNTYAGKNAIKISTVGKPSKVIFTELPNTGDAQVEGLIFVDGNQNGIKESQDLAIPNLTVTLTGNDKFGNSVSLTTNTDSNGAFKFDALTQPDTNGYIVTRADTLSYDDGQDYLDGVKNTYAGKNAIKISTVGKPSKVIFTELPNAGEARIEGSVFVDGNQNGIKESQDLAIPNLAVTLTGNDKFGNSVSLTTNTDSNGAFKFDALTQPDTNGYIVTRADTPSYDDGQDYLDGVKNTYAGKNAVKISTVGKPSKVLFTELPSTGDTQVEGSVFVDGNQNGIKESQDLVIPNLAVTLTGNDKFGNRVSLTTNTDSNGAFKFDALTQPDTNGYIVTRADTPSYDDGQDYLDGVKNTYAGKNAVKISTVGKPSKVIFTELPNTGDAQVEGLVFVDGNQNGIKESQDLAITNLAVTLTGNDKFGNSVSLTTNTDSNGAFKFDALHQPDANGYIVTRADTPSYDDGQDYLDGVKNTYAGKNAVKLSTVGKPSKVIFTELAGVGEARVEGTIFVDGNQNGIKESQDLAITNLAVTLTGNDKFGNSVSLTTNTDSNGAFKFDALRQPNAGGYVVTRGDTPSYKDGQDYLDSVKNTFAGKNVVKVATVGKPSKVIFTELPNAGEARIEGAVFVDGNQNGLKELKDLAIPNLAITLTGKDKFGNSVSLTTNTDSNGAFKFDALRQPDAGGYVVTRGDTPSYKDGQDYLDGIKNTYAGKNAVKITTVGKPSKVIFTELADVGEARVEGAIFVDGNQNGIKESQDLAVSNLVVSLTGKDEFGNGVSLSTNTDINGAFKFDALRQPDADGYVVTRGDTPSYEDGQDYLDGIKNTHAGKNAVKITTVGKPSKVIFTELADVGEARVEGAIFVDGNQNGIKESQDLAIPNLAVTLTGNDKFGNSVSLTTNTDSNGAFKFDALRQPDADGYVVTRGDTPSYEDGQDYLDGIKNTYAGKNAVKISTVGKPSKVIFTELASVGEARVEGTIFVDGNQNGIKESQDLAITNLTVTLTGQDEFGNAVSLSTNTDSSGAFKFDALRQPSAGGYVVTRGDTPSYKDGQDYLDSVKNTFAGKNVVKVATVGKPSKVIFTELPNAGEARIEGAVFVDGNQNGIKESQDLAITNLAVTLTGNDKFGNSVSLSTNTDSNGAFKFDALRQPDADGYVVTRGDTPSYEDGQDYLDSIKNIYAGKNAVKITTMGKPSKVIFTELADVGEARVEGAIFVDGNQNGIKESQDLAISNLVVSLTGKDEFGNGVSLSTNTDSNGAFKFDALRQPDADGYVVTRGDTPSYEDGQDYLDGIKNIYAGKNAVKISTVGKPSKVIFTELADVGEARVEGAIFVDGNQNGIKESQDLAITNLVVSLTGKDEFGNGVSLSTNTDNNGAFKFDALRQPDANGYVVTRGDTPSYEDGQDYLDGIKNTHAGKNAVKISTVGKPSKVIFTELADVGEARVEGAIFVDGNQNGIKESQDLAISNLVVSLTGKDEFGNGVSLSINTDINGAFKFDALRQPDANGYVVTRGDTPSYEDGQDYLDGIKNTYAGKNAVKVATVGKPSKVIFTELPNAGEARIEGSVFVDGNQNGVKEPKDLAIPNLAITLTGKDEFGNSVSLNTNTDSNGAFKFDALRQPDADGYVVTRGDTPSYKDGQDYLDGVKNTHAGKNAVKISTVGKPSKVIFTELPNAGEARLEGAVFVDGNQNGVKEFKDLAIPNLAITLIGKDEFGNAVSLSTITDSNGAFKFDALRQPNVDGYVVTRGDTPSYEDGQDYLDGIKNTYAGKNVVKIIKIGKPSKMIFTEQANAGSLQLEGRVILDVNQDRVFGNDDKGLANISFELSGKDEFGFDVKVSTTSNTNGEFVFTGLRQPSPDGYWLSQGKVDVYLDGLDYLSGSVVKEQDGIKLHQVALAKGAVLFTEKHPKNEAKISGRVYVDVAQDGTEQSQDRHISGVELLLSGQDILGREVNLKTTTDQQGNYVFDNLFASNSQGYTVRQVHPSLYNDGIDYLAAKAIINSQKSDVVDNMALATSAHIRLDFTEQLPANDAKITGTIFVDVAQDGQLNSSDKALAGNVIKLAGKDLFDNEVAHSTTSDSQGQFEFTQLYAANSAGYRLTHTQSEIYVDGADYLNNTKQTNPDDVVTVSVATSSTTRVDLTEQLPANDSSINVIVFADQNQNGQLDTIDSVLANTEVSLSGKNILGENVNLSALTDSQGRTSFAQLYASDAQGYTLTQVQPAYHFDGKDYVKDSLVSNSDKTDIITQLRVTGSNILTAEFTELAPVNDAVITGRVFVDQQQNGQFDTSDSGLENVTVTLQGADVFDRAVQATAVTNSNGEFKFEQLYASNPTGYRLLQSQPTDYLDGLDYKQGAITVENDQISNIIVAQSAQQSGYLFTELEQANSSISGVVISDVNHDGLQQGSELGIANVEIKLTGTSRYGQSVSRNLTSDENGEFKFERLPASDTRGYQIQQLQPTGWYDGRESLAGQIQTGENDVFNIVLDSSQDVDSLVFAELALSKVSGSVFVDTDDNLLFSSEERSISNVAITLRGISINSEAIELSVQTNASGFYQFTELPPSNEQGYQLSQVQPNNYADNFDALGGQRIADSDQTDVISLNQVWPGSDLVNNHFTERYAIELQGRVFVDMDDDAKLPALLSKNEYQALAISEVLITLSGNDYRGEAVKHDTLTNELGEYQFTDLAPSSAQGYVIEQQQPEQYVDGQEMAMAQLVANSKGQDIITTPQLLGTKNYAYFDFAELPKASIGGTVWVDSDENGLLDDTETIGISGVTLTLSGVTTDNEAVEIVTTSDDQGVFLFDYLRPGVYQVIQTHPTAWLDGKEQLGSLGGDVQNDGFLNITLGLGEHGIGYNFAERGSHIGGTVYVDLNDDGEQQRSEIGLSDVAIHISGIDLNNQSVSRTTTTDRYGRYQIRNLPLSDQNGFELTETQPDNTQDGKEAAGSIGGVVAPRIGDDQISEIIIERHITDATSYNFGEQLMDPAAISGAVWQDNNHNRSDDDGNGQAGWLVELLPDQLNGEANELDSEPLAVVESDQNGKYQFEGLPVGVYEVRFRHPQGGVIYGIPVSGDPDTNTDKGTILNIVLSAGEHVPEQSLPVDPSGVIYDVNSREPIQGAKIEITGPVGFDPDLHLVGGQPNVEQTTGDDGFYQFLLFAQAPAGEYRLEVTSPSGYYSGLSKQLPVCDAQLKVGAHELPVTVHRVNTAPTLAAVKHDPLACPSDSQGIYAAMDSTQYYTRFFIQPKLPSGNVVNNHIPLDPYDESMVQVSKKALKQDVVIGELIPYQIAIHNRAEISINPVDFIDQLPAGFKYVAGSARIDGQVFEPQQIGRQLRWNARTLLPQQSVLIDLLVVVGAGVSEGKFVNQAWAEFSGGQFNGLNTKRISNIASATVRVIPDSIMDCSDLTGQVFDDMNRNGIHDPQEPGLPAVKLATAQGLWITTDQYGRYHLACADVPHQSRGSNFIIKVDTRSLPSGYRVTTENPRVVRLTRGKNVEANFAASIHRVARIQLSDEAFENGQIKANYRAQLNELLDAVASTDVVIRLAYRDANNEGYEVAQQRVTQLKEWLVEQWQDSNKDHTLTVEEEIVESVFSQHQSAKMGGRL</sequence>
<dbReference type="InterPro" id="IPR001434">
    <property type="entry name" value="OmcB-like_DUF11"/>
</dbReference>
<dbReference type="InterPro" id="IPR033764">
    <property type="entry name" value="Sdr_B"/>
</dbReference>
<dbReference type="Pfam" id="PF01345">
    <property type="entry name" value="DUF11"/>
    <property type="match status" value="6"/>
</dbReference>
<dbReference type="PROSITE" id="PS50866">
    <property type="entry name" value="GOLD"/>
    <property type="match status" value="1"/>
</dbReference>
<name>A0AAD4FR40_9GAMM</name>
<comment type="caution">
    <text evidence="5">The sequence shown here is derived from an EMBL/GenBank/DDBJ whole genome shotgun (WGS) entry which is preliminary data.</text>
</comment>
<organism evidence="5 6">
    <name type="scientific">Pseudoalteromonas citrea</name>
    <dbReference type="NCBI Taxonomy" id="43655"/>
    <lineage>
        <taxon>Bacteria</taxon>
        <taxon>Pseudomonadati</taxon>
        <taxon>Pseudomonadota</taxon>
        <taxon>Gammaproteobacteria</taxon>
        <taxon>Alteromonadales</taxon>
        <taxon>Pseudoalteromonadaceae</taxon>
        <taxon>Pseudoalteromonas</taxon>
    </lineage>
</organism>
<evidence type="ECO:0000256" key="3">
    <source>
        <dbReference type="ARBA" id="ARBA00022729"/>
    </source>
</evidence>
<dbReference type="Gene3D" id="2.60.40.1120">
    <property type="entry name" value="Carboxypeptidase-like, regulatory domain"/>
    <property type="match status" value="1"/>
</dbReference>
<dbReference type="NCBIfam" id="TIGR01451">
    <property type="entry name" value="B_ant_repeat"/>
    <property type="match status" value="3"/>
</dbReference>
<gene>
    <name evidence="5" type="ORF">PCIT_a3355</name>
</gene>
<dbReference type="GO" id="GO:0005576">
    <property type="term" value="C:extracellular region"/>
    <property type="evidence" value="ECO:0007669"/>
    <property type="project" value="UniProtKB-SubCell"/>
</dbReference>
<keyword evidence="3" id="KW-0732">Signal</keyword>
<proteinExistence type="predicted"/>
<protein>
    <recommendedName>
        <fullName evidence="4">GOLD domain-containing protein</fullName>
    </recommendedName>
</protein>
<dbReference type="InterPro" id="IPR047589">
    <property type="entry name" value="DUF11_rpt"/>
</dbReference>
<dbReference type="InterPro" id="IPR013783">
    <property type="entry name" value="Ig-like_fold"/>
</dbReference>
<evidence type="ECO:0000259" key="4">
    <source>
        <dbReference type="PROSITE" id="PS50866"/>
    </source>
</evidence>
<dbReference type="InterPro" id="IPR051417">
    <property type="entry name" value="SDr/BOS_complex"/>
</dbReference>
<dbReference type="Proteomes" id="UP000016487">
    <property type="component" value="Unassembled WGS sequence"/>
</dbReference>